<protein>
    <recommendedName>
        <fullName evidence="4">RGS domain-containing protein</fullName>
    </recommendedName>
</protein>
<proteinExistence type="predicted"/>
<dbReference type="Pfam" id="PF00615">
    <property type="entry name" value="RGS"/>
    <property type="match status" value="1"/>
</dbReference>
<dbReference type="InterPro" id="IPR036305">
    <property type="entry name" value="RGS_sf"/>
</dbReference>
<keyword evidence="1" id="KW-0285">Flavoprotein</keyword>
<evidence type="ECO:0000256" key="2">
    <source>
        <dbReference type="ARBA" id="ARBA00022643"/>
    </source>
</evidence>
<dbReference type="SUPFAM" id="SSF48097">
    <property type="entry name" value="Regulator of G-protein signaling, RGS"/>
    <property type="match status" value="1"/>
</dbReference>
<organism evidence="5 6">
    <name type="scientific">Coniosporium apollinis</name>
    <dbReference type="NCBI Taxonomy" id="61459"/>
    <lineage>
        <taxon>Eukaryota</taxon>
        <taxon>Fungi</taxon>
        <taxon>Dikarya</taxon>
        <taxon>Ascomycota</taxon>
        <taxon>Pezizomycotina</taxon>
        <taxon>Dothideomycetes</taxon>
        <taxon>Dothideomycetes incertae sedis</taxon>
        <taxon>Coniosporium</taxon>
    </lineage>
</organism>
<evidence type="ECO:0000313" key="5">
    <source>
        <dbReference type="EMBL" id="KAJ9658212.1"/>
    </source>
</evidence>
<dbReference type="PANTHER" id="PTHR47429">
    <property type="entry name" value="PROTEIN TWIN LOV 1"/>
    <property type="match status" value="1"/>
</dbReference>
<dbReference type="PROSITE" id="PS50132">
    <property type="entry name" value="RGS"/>
    <property type="match status" value="1"/>
</dbReference>
<dbReference type="PRINTS" id="PR01301">
    <property type="entry name" value="RGSPROTEIN"/>
</dbReference>
<gene>
    <name evidence="5" type="ORF">H2201_007885</name>
</gene>
<reference evidence="5" key="1">
    <citation type="submission" date="2022-10" db="EMBL/GenBank/DDBJ databases">
        <title>Culturing micro-colonial fungi from biological soil crusts in the Mojave desert and describing Neophaeococcomyces mojavensis, and introducing the new genera and species Taxawa tesnikishii.</title>
        <authorList>
            <person name="Kurbessoian T."/>
            <person name="Stajich J.E."/>
        </authorList>
    </citation>
    <scope>NUCLEOTIDE SEQUENCE</scope>
    <source>
        <strain evidence="5">TK_1</strain>
    </source>
</reference>
<keyword evidence="3" id="KW-0157">Chromophore</keyword>
<dbReference type="NCBIfam" id="TIGR00229">
    <property type="entry name" value="sensory_box"/>
    <property type="match status" value="1"/>
</dbReference>
<dbReference type="Gene3D" id="1.10.167.10">
    <property type="entry name" value="Regulator of G-protein Signalling 4, domain 2"/>
    <property type="match status" value="1"/>
</dbReference>
<evidence type="ECO:0000313" key="6">
    <source>
        <dbReference type="Proteomes" id="UP001172684"/>
    </source>
</evidence>
<dbReference type="InterPro" id="IPR035965">
    <property type="entry name" value="PAS-like_dom_sf"/>
</dbReference>
<feature type="domain" description="RGS" evidence="4">
    <location>
        <begin position="78"/>
        <end position="191"/>
    </location>
</feature>
<accession>A0ABQ9NHP0</accession>
<dbReference type="SUPFAM" id="SSF55785">
    <property type="entry name" value="PYP-like sensor domain (PAS domain)"/>
    <property type="match status" value="1"/>
</dbReference>
<dbReference type="SMART" id="SM00315">
    <property type="entry name" value="RGS"/>
    <property type="match status" value="1"/>
</dbReference>
<dbReference type="InterPro" id="IPR044926">
    <property type="entry name" value="RGS_subdomain_2"/>
</dbReference>
<dbReference type="EMBL" id="JAPDRL010000090">
    <property type="protein sequence ID" value="KAJ9658212.1"/>
    <property type="molecule type" value="Genomic_DNA"/>
</dbReference>
<dbReference type="InterPro" id="IPR016137">
    <property type="entry name" value="RGS"/>
</dbReference>
<keyword evidence="2" id="KW-0288">FMN</keyword>
<keyword evidence="6" id="KW-1185">Reference proteome</keyword>
<comment type="caution">
    <text evidence="5">The sequence shown here is derived from an EMBL/GenBank/DDBJ whole genome shotgun (WGS) entry which is preliminary data.</text>
</comment>
<evidence type="ECO:0000259" key="4">
    <source>
        <dbReference type="PROSITE" id="PS50132"/>
    </source>
</evidence>
<dbReference type="Proteomes" id="UP001172684">
    <property type="component" value="Unassembled WGS sequence"/>
</dbReference>
<evidence type="ECO:0000256" key="1">
    <source>
        <dbReference type="ARBA" id="ARBA00022630"/>
    </source>
</evidence>
<name>A0ABQ9NHP0_9PEZI</name>
<evidence type="ECO:0000256" key="3">
    <source>
        <dbReference type="ARBA" id="ARBA00022991"/>
    </source>
</evidence>
<dbReference type="PANTHER" id="PTHR47429:SF2">
    <property type="entry name" value="PROTEIN TWIN LOV 1"/>
    <property type="match status" value="1"/>
</dbReference>
<dbReference type="Pfam" id="PF13426">
    <property type="entry name" value="PAS_9"/>
    <property type="match status" value="1"/>
</dbReference>
<dbReference type="InterPro" id="IPR000014">
    <property type="entry name" value="PAS"/>
</dbReference>
<dbReference type="Gene3D" id="3.30.450.20">
    <property type="entry name" value="PAS domain"/>
    <property type="match status" value="1"/>
</dbReference>
<sequence length="516" mass="58506">MATMERDKTMNSQRFQFHDYTSIRDDFSLDDVTITKEILQDEQRRPLSPIESVSQRSQRSMASGTLMNKFADFFGNDVFQIVLHNPTTAHQMLKFAQARFCAENLEFLDKVDRYTELLNELLKTLSDIHRNFISPNAPNQINLAQTVVKDLRMNMKTSIQTTLPKLESILTEAQDNIESLVYTDIYPRFVRHQVTMSAAKALAGDRRKYQGLGDCFCLTNPGKADNPIVCASDGFVKVTGYQRSEVVPRNCRFLQGTHTDRAPVKRLKAAIAGREESVELLLNYKKSGEPFWNLLYVTPLFNPDGNVAFFLGGQINCSTTIHNYSDVLRILSQSDDVAEETDEVPVMAPTSTVKKGFFKAFRSHSSTKAATLGEVGMEQRLVNQIEKVNLKQQMQMFYTAYSKYLVLSYDSLQIRFYSAGIIDVLDPNNLAGQELVGIDAFKFLTRHATTVSRDYKSQVKASLRAGQPVSLYLHLSTRRSAVFRGDERFVTHWTPLKDEHAIVKFIVLTMSSTVSQ</sequence>